<evidence type="ECO:0000256" key="1">
    <source>
        <dbReference type="ARBA" id="ARBA00004651"/>
    </source>
</evidence>
<keyword evidence="6 9" id="KW-0812">Transmembrane</keyword>
<comment type="pathway">
    <text evidence="2 9">Cofactor biosynthesis; adenosylcobalamin biosynthesis.</text>
</comment>
<evidence type="ECO:0000256" key="8">
    <source>
        <dbReference type="ARBA" id="ARBA00023136"/>
    </source>
</evidence>
<keyword evidence="11" id="KW-1185">Reference proteome</keyword>
<keyword evidence="4 9" id="KW-1003">Cell membrane</keyword>
<feature type="transmembrane region" description="Helical" evidence="9">
    <location>
        <begin position="279"/>
        <end position="298"/>
    </location>
</feature>
<comment type="similarity">
    <text evidence="3 9">Belongs to the CobD/CbiB family.</text>
</comment>
<evidence type="ECO:0000256" key="3">
    <source>
        <dbReference type="ARBA" id="ARBA00006263"/>
    </source>
</evidence>
<sequence length="303" mass="32430">MIFDLISLAVAVLWDVSLGEPSNAVHPVCWMGSFVDFLWRKRPGRCLFPYGCLIVLSGISLVMVVVSAVYSLSLVFSLPISVWFLKGTFSLSGLLEAGGSIDRALKSGDLSRGRRLLGYHLVSRDTSKLSSSEVAGAAIESLAENFGDGLVAPLFFFALFGLPGALVYRFVNTCDSMLGYRGGDFESGGKFAARLDDLLNWIPSRLASLLILAGAAIVGANWRGGAISALRDHGRTSSPNAGWPMAAMAGVLSVVLDKRGVYRLNLSGRRPVSKDLREAMSILMVAQGLALALFFMWICAGAL</sequence>
<feature type="transmembrane region" description="Helical" evidence="9">
    <location>
        <begin position="150"/>
        <end position="171"/>
    </location>
</feature>
<dbReference type="Pfam" id="PF03186">
    <property type="entry name" value="CobD_Cbib"/>
    <property type="match status" value="1"/>
</dbReference>
<dbReference type="Proteomes" id="UP001200430">
    <property type="component" value="Unassembled WGS sequence"/>
</dbReference>
<evidence type="ECO:0000313" key="10">
    <source>
        <dbReference type="EMBL" id="MCF4141289.1"/>
    </source>
</evidence>
<accession>A0ABS9EJA0</accession>
<evidence type="ECO:0000256" key="2">
    <source>
        <dbReference type="ARBA" id="ARBA00004953"/>
    </source>
</evidence>
<dbReference type="PANTHER" id="PTHR34308">
    <property type="entry name" value="COBALAMIN BIOSYNTHESIS PROTEIN CBIB"/>
    <property type="match status" value="1"/>
</dbReference>
<evidence type="ECO:0000256" key="6">
    <source>
        <dbReference type="ARBA" id="ARBA00022692"/>
    </source>
</evidence>
<keyword evidence="7 9" id="KW-1133">Transmembrane helix</keyword>
<reference evidence="10 11" key="1">
    <citation type="submission" date="2022-01" db="EMBL/GenBank/DDBJ databases">
        <title>Dethiosulfovibrio faecalis sp. nov., a novel proteolytic, non-sulfur-reducing bacterium isolated from a marine aquaculture solid waste bioreactor.</title>
        <authorList>
            <person name="Grabowski S."/>
            <person name="Apolinario E."/>
            <person name="Schneider N."/>
            <person name="Marshall C.W."/>
            <person name="Sowers K.R."/>
        </authorList>
    </citation>
    <scope>NUCLEOTIDE SEQUENCE [LARGE SCALE GENOMIC DNA]</scope>
    <source>
        <strain evidence="10 11">DSM 12537</strain>
    </source>
</reference>
<evidence type="ECO:0000256" key="5">
    <source>
        <dbReference type="ARBA" id="ARBA00022573"/>
    </source>
</evidence>
<evidence type="ECO:0000256" key="4">
    <source>
        <dbReference type="ARBA" id="ARBA00022475"/>
    </source>
</evidence>
<comment type="caution">
    <text evidence="9">Lacks conserved residue(s) required for the propagation of feature annotation.</text>
</comment>
<evidence type="ECO:0000313" key="11">
    <source>
        <dbReference type="Proteomes" id="UP001200430"/>
    </source>
</evidence>
<evidence type="ECO:0000256" key="7">
    <source>
        <dbReference type="ARBA" id="ARBA00022989"/>
    </source>
</evidence>
<evidence type="ECO:0000256" key="9">
    <source>
        <dbReference type="HAMAP-Rule" id="MF_00024"/>
    </source>
</evidence>
<organism evidence="10 11">
    <name type="scientific">Dethiosulfovibrio marinus</name>
    <dbReference type="NCBI Taxonomy" id="133532"/>
    <lineage>
        <taxon>Bacteria</taxon>
        <taxon>Thermotogati</taxon>
        <taxon>Synergistota</taxon>
        <taxon>Synergistia</taxon>
        <taxon>Synergistales</taxon>
        <taxon>Dethiosulfovibrionaceae</taxon>
        <taxon>Dethiosulfovibrio</taxon>
    </lineage>
</organism>
<dbReference type="RefSeq" id="WP_236097618.1">
    <property type="nucleotide sequence ID" value="NZ_JAKGUD010000001.1"/>
</dbReference>
<comment type="subcellular location">
    <subcellularLocation>
        <location evidence="1 9">Cell membrane</location>
        <topology evidence="1 9">Multi-pass membrane protein</topology>
    </subcellularLocation>
</comment>
<comment type="function">
    <text evidence="9">Converts cobyric acid to cobinamide by the addition of aminopropanol on the F carboxylic group.</text>
</comment>
<dbReference type="EMBL" id="JAKGUD010000001">
    <property type="protein sequence ID" value="MCF4141289.1"/>
    <property type="molecule type" value="Genomic_DNA"/>
</dbReference>
<keyword evidence="8 9" id="KW-0472">Membrane</keyword>
<name>A0ABS9EJA0_9BACT</name>
<dbReference type="HAMAP" id="MF_00024">
    <property type="entry name" value="CobD_CbiB"/>
    <property type="match status" value="1"/>
</dbReference>
<feature type="transmembrane region" description="Helical" evidence="9">
    <location>
        <begin position="47"/>
        <end position="70"/>
    </location>
</feature>
<protein>
    <recommendedName>
        <fullName evidence="9">Cobalamin biosynthesis protein CobD</fullName>
    </recommendedName>
</protein>
<proteinExistence type="inferred from homology"/>
<dbReference type="PANTHER" id="PTHR34308:SF1">
    <property type="entry name" value="COBALAMIN BIOSYNTHESIS PROTEIN CBIB"/>
    <property type="match status" value="1"/>
</dbReference>
<dbReference type="InterPro" id="IPR004485">
    <property type="entry name" value="Cobalamin_biosynth_CobD/CbiB"/>
</dbReference>
<gene>
    <name evidence="10" type="primary">cbiB</name>
    <name evidence="9" type="synonym">cobD</name>
    <name evidence="10" type="ORF">L2W38_00450</name>
</gene>
<dbReference type="NCBIfam" id="TIGR00380">
    <property type="entry name" value="cobal_cbiB"/>
    <property type="match status" value="1"/>
</dbReference>
<comment type="caution">
    <text evidence="10">The sequence shown here is derived from an EMBL/GenBank/DDBJ whole genome shotgun (WGS) entry which is preliminary data.</text>
</comment>
<keyword evidence="5 9" id="KW-0169">Cobalamin biosynthesis</keyword>